<dbReference type="GO" id="GO:0016036">
    <property type="term" value="P:cellular response to phosphate starvation"/>
    <property type="evidence" value="ECO:0007669"/>
    <property type="project" value="TreeGrafter"/>
</dbReference>
<comment type="subcellular location">
    <subcellularLocation>
        <location evidence="2">Cell membrane</location>
    </subcellularLocation>
</comment>
<name>A0A839RNA9_9ACTN</name>
<keyword evidence="4" id="KW-1003">Cell membrane</keyword>
<evidence type="ECO:0000256" key="10">
    <source>
        <dbReference type="ARBA" id="ARBA00023012"/>
    </source>
</evidence>
<keyword evidence="6 15" id="KW-0808">Transferase</keyword>
<reference evidence="15 16" key="1">
    <citation type="submission" date="2020-08" db="EMBL/GenBank/DDBJ databases">
        <title>Sequencing the genomes of 1000 actinobacteria strains.</title>
        <authorList>
            <person name="Klenk H.-P."/>
        </authorList>
    </citation>
    <scope>NUCLEOTIDE SEQUENCE [LARGE SCALE GENOMIC DNA]</scope>
    <source>
        <strain evidence="15 16">DSM 45258</strain>
    </source>
</reference>
<dbReference type="Pfam" id="PF00512">
    <property type="entry name" value="HisKA"/>
    <property type="match status" value="1"/>
</dbReference>
<dbReference type="GO" id="GO:0004721">
    <property type="term" value="F:phosphoprotein phosphatase activity"/>
    <property type="evidence" value="ECO:0007669"/>
    <property type="project" value="TreeGrafter"/>
</dbReference>
<dbReference type="InterPro" id="IPR003661">
    <property type="entry name" value="HisK_dim/P_dom"/>
</dbReference>
<dbReference type="InterPro" id="IPR050351">
    <property type="entry name" value="BphY/WalK/GraS-like"/>
</dbReference>
<evidence type="ECO:0000256" key="9">
    <source>
        <dbReference type="ARBA" id="ARBA00022840"/>
    </source>
</evidence>
<dbReference type="Pfam" id="PF02518">
    <property type="entry name" value="HATPase_c"/>
    <property type="match status" value="1"/>
</dbReference>
<comment type="caution">
    <text evidence="15">The sequence shown here is derived from an EMBL/GenBank/DDBJ whole genome shotgun (WGS) entry which is preliminary data.</text>
</comment>
<evidence type="ECO:0000259" key="14">
    <source>
        <dbReference type="PROSITE" id="PS50109"/>
    </source>
</evidence>
<evidence type="ECO:0000256" key="3">
    <source>
        <dbReference type="ARBA" id="ARBA00012438"/>
    </source>
</evidence>
<dbReference type="InterPro" id="IPR004358">
    <property type="entry name" value="Sig_transdc_His_kin-like_C"/>
</dbReference>
<dbReference type="FunFam" id="1.10.287.130:FF:000008">
    <property type="entry name" value="Two-component sensor histidine kinase"/>
    <property type="match status" value="1"/>
</dbReference>
<dbReference type="InterPro" id="IPR036890">
    <property type="entry name" value="HATPase_C_sf"/>
</dbReference>
<dbReference type="PRINTS" id="PR00344">
    <property type="entry name" value="BCTRLSENSOR"/>
</dbReference>
<evidence type="ECO:0000313" key="15">
    <source>
        <dbReference type="EMBL" id="MBB3037493.1"/>
    </source>
</evidence>
<evidence type="ECO:0000256" key="13">
    <source>
        <dbReference type="SAM" id="MobiDB-lite"/>
    </source>
</evidence>
<evidence type="ECO:0000313" key="16">
    <source>
        <dbReference type="Proteomes" id="UP000567922"/>
    </source>
</evidence>
<dbReference type="CDD" id="cd00082">
    <property type="entry name" value="HisKA"/>
    <property type="match status" value="1"/>
</dbReference>
<comment type="catalytic activity">
    <reaction evidence="1">
        <text>ATP + protein L-histidine = ADP + protein N-phospho-L-histidine.</text>
        <dbReference type="EC" id="2.7.13.3"/>
    </reaction>
</comment>
<feature type="compositionally biased region" description="Basic and acidic residues" evidence="13">
    <location>
        <begin position="392"/>
        <end position="408"/>
    </location>
</feature>
<feature type="region of interest" description="Disordered" evidence="13">
    <location>
        <begin position="382"/>
        <end position="408"/>
    </location>
</feature>
<dbReference type="FunFam" id="3.30.565.10:FF:000006">
    <property type="entry name" value="Sensor histidine kinase WalK"/>
    <property type="match status" value="1"/>
</dbReference>
<dbReference type="EC" id="2.7.13.3" evidence="3"/>
<dbReference type="Proteomes" id="UP000567922">
    <property type="component" value="Unassembled WGS sequence"/>
</dbReference>
<dbReference type="InterPro" id="IPR005467">
    <property type="entry name" value="His_kinase_dom"/>
</dbReference>
<dbReference type="InterPro" id="IPR003594">
    <property type="entry name" value="HATPase_dom"/>
</dbReference>
<dbReference type="PANTHER" id="PTHR45453:SF1">
    <property type="entry name" value="PHOSPHATE REGULON SENSOR PROTEIN PHOR"/>
    <property type="match status" value="1"/>
</dbReference>
<evidence type="ECO:0000256" key="11">
    <source>
        <dbReference type="ARBA" id="ARBA00023136"/>
    </source>
</evidence>
<evidence type="ECO:0000256" key="8">
    <source>
        <dbReference type="ARBA" id="ARBA00022777"/>
    </source>
</evidence>
<keyword evidence="10" id="KW-0902">Two-component regulatory system</keyword>
<dbReference type="GO" id="GO:0000155">
    <property type="term" value="F:phosphorelay sensor kinase activity"/>
    <property type="evidence" value="ECO:0007669"/>
    <property type="project" value="InterPro"/>
</dbReference>
<feature type="domain" description="Histidine kinase" evidence="14">
    <location>
        <begin position="160"/>
        <end position="376"/>
    </location>
</feature>
<dbReference type="SMART" id="SM00387">
    <property type="entry name" value="HATPase_c"/>
    <property type="match status" value="1"/>
</dbReference>
<evidence type="ECO:0000256" key="4">
    <source>
        <dbReference type="ARBA" id="ARBA00022475"/>
    </source>
</evidence>
<dbReference type="InterPro" id="IPR036097">
    <property type="entry name" value="HisK_dim/P_sf"/>
</dbReference>
<evidence type="ECO:0000256" key="2">
    <source>
        <dbReference type="ARBA" id="ARBA00004236"/>
    </source>
</evidence>
<keyword evidence="7" id="KW-0547">Nucleotide-binding</keyword>
<keyword evidence="5" id="KW-0597">Phosphoprotein</keyword>
<dbReference type="Gene3D" id="1.10.287.130">
    <property type="match status" value="1"/>
</dbReference>
<evidence type="ECO:0000256" key="5">
    <source>
        <dbReference type="ARBA" id="ARBA00022553"/>
    </source>
</evidence>
<proteinExistence type="predicted"/>
<dbReference type="SMART" id="SM00388">
    <property type="entry name" value="HisKA"/>
    <property type="match status" value="1"/>
</dbReference>
<protein>
    <recommendedName>
        <fullName evidence="12">Sensor-like histidine kinase SenX3</fullName>
        <ecNumber evidence="3">2.7.13.3</ecNumber>
    </recommendedName>
</protein>
<keyword evidence="8 15" id="KW-0418">Kinase</keyword>
<dbReference type="AlphaFoldDB" id="A0A839RNA9"/>
<dbReference type="Gene3D" id="3.30.565.10">
    <property type="entry name" value="Histidine kinase-like ATPase, C-terminal domain"/>
    <property type="match status" value="1"/>
</dbReference>
<keyword evidence="9" id="KW-0067">ATP-binding</keyword>
<dbReference type="SUPFAM" id="SSF55874">
    <property type="entry name" value="ATPase domain of HSP90 chaperone/DNA topoisomerase II/histidine kinase"/>
    <property type="match status" value="1"/>
</dbReference>
<dbReference type="GO" id="GO:0005524">
    <property type="term" value="F:ATP binding"/>
    <property type="evidence" value="ECO:0007669"/>
    <property type="project" value="UniProtKB-KW"/>
</dbReference>
<keyword evidence="11" id="KW-0472">Membrane</keyword>
<gene>
    <name evidence="15" type="ORF">FHU29_001942</name>
</gene>
<evidence type="ECO:0000256" key="1">
    <source>
        <dbReference type="ARBA" id="ARBA00000085"/>
    </source>
</evidence>
<sequence length="408" mass="44192">MTIVQAVLLAVLAAAIGAIAGSAINSRLQARAKAREDAREGLTVSQVLDLVVSSSPIGIAVVDEHQHVLMSNLRVEELGVVRNHLLDDRAWVASQKVFANGESVDFDVSEKMQPFVRGAVAVRGHAHLLHSADPRIAVIYAEDDSEQVRMEATRRDFVANVSHELKTPVGAVSLLTEALLESVDDPDSVRHFGEKMLHESNRLGNMVSELIALSRLQGAEKLPDLDVVDVDSVVSEAMERSSVSAEAAEITITTDFPSGLEVLGDRTLLVTALTNLLSNAISYSPPKTPVTISRNLRDTNVEISVTDRGIGIAPEYHERVFERFFRVDKARSRATGGTGLGLAIVKHVAANHNGSIRMWSRPGTGSTFTLVLPVYVEADDAAEETPVGRGSGEPRVEPRAKNREEVRR</sequence>
<dbReference type="EMBL" id="JACHWS010000002">
    <property type="protein sequence ID" value="MBB3037493.1"/>
    <property type="molecule type" value="Genomic_DNA"/>
</dbReference>
<evidence type="ECO:0000256" key="12">
    <source>
        <dbReference type="ARBA" id="ARBA00039401"/>
    </source>
</evidence>
<dbReference type="PROSITE" id="PS50109">
    <property type="entry name" value="HIS_KIN"/>
    <property type="match status" value="1"/>
</dbReference>
<organism evidence="15 16">
    <name type="scientific">Hoyosella altamirensis</name>
    <dbReference type="NCBI Taxonomy" id="616997"/>
    <lineage>
        <taxon>Bacteria</taxon>
        <taxon>Bacillati</taxon>
        <taxon>Actinomycetota</taxon>
        <taxon>Actinomycetes</taxon>
        <taxon>Mycobacteriales</taxon>
        <taxon>Hoyosellaceae</taxon>
        <taxon>Hoyosella</taxon>
    </lineage>
</organism>
<dbReference type="OrthoDB" id="9813151at2"/>
<dbReference type="SUPFAM" id="SSF47384">
    <property type="entry name" value="Homodimeric domain of signal transducing histidine kinase"/>
    <property type="match status" value="1"/>
</dbReference>
<dbReference type="GO" id="GO:0005886">
    <property type="term" value="C:plasma membrane"/>
    <property type="evidence" value="ECO:0007669"/>
    <property type="project" value="UniProtKB-SubCell"/>
</dbReference>
<evidence type="ECO:0000256" key="7">
    <source>
        <dbReference type="ARBA" id="ARBA00022741"/>
    </source>
</evidence>
<dbReference type="PANTHER" id="PTHR45453">
    <property type="entry name" value="PHOSPHATE REGULON SENSOR PROTEIN PHOR"/>
    <property type="match status" value="1"/>
</dbReference>
<keyword evidence="16" id="KW-1185">Reference proteome</keyword>
<dbReference type="RefSeq" id="WP_064441217.1">
    <property type="nucleotide sequence ID" value="NZ_BDDI01000012.1"/>
</dbReference>
<accession>A0A839RNA9</accession>
<evidence type="ECO:0000256" key="6">
    <source>
        <dbReference type="ARBA" id="ARBA00022679"/>
    </source>
</evidence>